<organism evidence="2 3">
    <name type="scientific">Hymenobacter gelipurpurascens</name>
    <dbReference type="NCBI Taxonomy" id="89968"/>
    <lineage>
        <taxon>Bacteria</taxon>
        <taxon>Pseudomonadati</taxon>
        <taxon>Bacteroidota</taxon>
        <taxon>Cytophagia</taxon>
        <taxon>Cytophagales</taxon>
        <taxon>Hymenobacteraceae</taxon>
        <taxon>Hymenobacter</taxon>
    </lineage>
</organism>
<accession>A0A212TQ02</accession>
<keyword evidence="1" id="KW-0472">Membrane</keyword>
<dbReference type="AlphaFoldDB" id="A0A212TQ02"/>
<sequence length="66" mass="7281">MQKTYGLPALLSIFVPGLGQLIKGQILKAFLIWAVGGVLGFLLAWTIVVPFLIWAWNVYDAYNSPS</sequence>
<name>A0A212TQ02_9BACT</name>
<protein>
    <submittedName>
        <fullName evidence="2">Uncharacterized protein</fullName>
    </submittedName>
</protein>
<feature type="transmembrane region" description="Helical" evidence="1">
    <location>
        <begin position="29"/>
        <end position="56"/>
    </location>
</feature>
<dbReference type="OrthoDB" id="9792998at2"/>
<gene>
    <name evidence="2" type="ORF">SAMN06265337_2169</name>
</gene>
<evidence type="ECO:0000313" key="2">
    <source>
        <dbReference type="EMBL" id="SNC68073.1"/>
    </source>
</evidence>
<reference evidence="3" key="1">
    <citation type="submission" date="2017-06" db="EMBL/GenBank/DDBJ databases">
        <authorList>
            <person name="Varghese N."/>
            <person name="Submissions S."/>
        </authorList>
    </citation>
    <scope>NUCLEOTIDE SEQUENCE [LARGE SCALE GENOMIC DNA]</scope>
    <source>
        <strain evidence="3">DSM 11116</strain>
    </source>
</reference>
<keyword evidence="1" id="KW-0812">Transmembrane</keyword>
<evidence type="ECO:0000313" key="3">
    <source>
        <dbReference type="Proteomes" id="UP000198131"/>
    </source>
</evidence>
<keyword evidence="3" id="KW-1185">Reference proteome</keyword>
<feature type="transmembrane region" description="Helical" evidence="1">
    <location>
        <begin position="6"/>
        <end position="22"/>
    </location>
</feature>
<proteinExistence type="predicted"/>
<keyword evidence="1" id="KW-1133">Transmembrane helix</keyword>
<dbReference type="EMBL" id="FYEW01000001">
    <property type="protein sequence ID" value="SNC68073.1"/>
    <property type="molecule type" value="Genomic_DNA"/>
</dbReference>
<evidence type="ECO:0000256" key="1">
    <source>
        <dbReference type="SAM" id="Phobius"/>
    </source>
</evidence>
<dbReference type="RefSeq" id="WP_088843398.1">
    <property type="nucleotide sequence ID" value="NZ_FYEW01000001.1"/>
</dbReference>
<dbReference type="Proteomes" id="UP000198131">
    <property type="component" value="Unassembled WGS sequence"/>
</dbReference>